<gene>
    <name evidence="2" type="ORF">BCR32DRAFT_330514</name>
</gene>
<accession>A0A1Y1VU03</accession>
<evidence type="ECO:0000313" key="3">
    <source>
        <dbReference type="Proteomes" id="UP000193944"/>
    </source>
</evidence>
<proteinExistence type="predicted"/>
<dbReference type="OrthoDB" id="2130883at2759"/>
<sequence length="230" mass="25764">MSSAQVMPISTDLKRKPVSLLDNVNTKQIKLDNLSSKTSSYNKTNTTFENYIPNYTHLDNTQKEKFNSSKISEYLTNIILNNNGNVASQTHFVTEAPEPVIVDYCETCNYVLQHCKGCLDHSKLCGNPHCGNRQKGTTFCVACKGLDEYHPICRNCVEFSPYTAQTNQCAHCKGYFCAFSLSNPSLKYTCDKCESMVCWRCRNVCNHNNDTTGSSSPSSKSSVNIDILMK</sequence>
<name>A0A1Y1VU03_9FUNG</name>
<protein>
    <submittedName>
        <fullName evidence="2">Uncharacterized protein</fullName>
    </submittedName>
</protein>
<reference evidence="2 3" key="1">
    <citation type="submission" date="2016-08" db="EMBL/GenBank/DDBJ databases">
        <title>A Parts List for Fungal Cellulosomes Revealed by Comparative Genomics.</title>
        <authorList>
            <consortium name="DOE Joint Genome Institute"/>
            <person name="Haitjema C.H."/>
            <person name="Gilmore S.P."/>
            <person name="Henske J.K."/>
            <person name="Solomon K.V."/>
            <person name="De Groot R."/>
            <person name="Kuo A."/>
            <person name="Mondo S.J."/>
            <person name="Salamov A.A."/>
            <person name="Labutti K."/>
            <person name="Zhao Z."/>
            <person name="Chiniquy J."/>
            <person name="Barry K."/>
            <person name="Brewer H.M."/>
            <person name="Purvine S.O."/>
            <person name="Wright A.T."/>
            <person name="Boxma B."/>
            <person name="Van Alen T."/>
            <person name="Hackstein J.H."/>
            <person name="Baker S.E."/>
            <person name="Grigoriev I.V."/>
            <person name="O'Malley M.A."/>
        </authorList>
    </citation>
    <scope>NUCLEOTIDE SEQUENCE [LARGE SCALE GENOMIC DNA]</scope>
    <source>
        <strain evidence="2 3">S4</strain>
    </source>
</reference>
<evidence type="ECO:0000313" key="2">
    <source>
        <dbReference type="EMBL" id="ORX64762.1"/>
    </source>
</evidence>
<dbReference type="Proteomes" id="UP000193944">
    <property type="component" value="Unassembled WGS sequence"/>
</dbReference>
<reference evidence="2 3" key="2">
    <citation type="submission" date="2016-08" db="EMBL/GenBank/DDBJ databases">
        <title>Pervasive Adenine N6-methylation of Active Genes in Fungi.</title>
        <authorList>
            <consortium name="DOE Joint Genome Institute"/>
            <person name="Mondo S.J."/>
            <person name="Dannebaum R.O."/>
            <person name="Kuo R.C."/>
            <person name="Labutti K."/>
            <person name="Haridas S."/>
            <person name="Kuo A."/>
            <person name="Salamov A."/>
            <person name="Ahrendt S.R."/>
            <person name="Lipzen A."/>
            <person name="Sullivan W."/>
            <person name="Andreopoulos W.B."/>
            <person name="Clum A."/>
            <person name="Lindquist E."/>
            <person name="Daum C."/>
            <person name="Ramamoorthy G.K."/>
            <person name="Gryganskyi A."/>
            <person name="Culley D."/>
            <person name="Magnuson J.K."/>
            <person name="James T.Y."/>
            <person name="O'Malley M.A."/>
            <person name="Stajich J.E."/>
            <person name="Spatafora J.W."/>
            <person name="Visel A."/>
            <person name="Grigoriev I.V."/>
        </authorList>
    </citation>
    <scope>NUCLEOTIDE SEQUENCE [LARGE SCALE GENOMIC DNA]</scope>
    <source>
        <strain evidence="2 3">S4</strain>
    </source>
</reference>
<keyword evidence="3" id="KW-1185">Reference proteome</keyword>
<feature type="region of interest" description="Disordered" evidence="1">
    <location>
        <begin position="210"/>
        <end position="230"/>
    </location>
</feature>
<comment type="caution">
    <text evidence="2">The sequence shown here is derived from an EMBL/GenBank/DDBJ whole genome shotgun (WGS) entry which is preliminary data.</text>
</comment>
<dbReference type="EMBL" id="MCFG01000499">
    <property type="protein sequence ID" value="ORX64762.1"/>
    <property type="molecule type" value="Genomic_DNA"/>
</dbReference>
<dbReference type="AlphaFoldDB" id="A0A1Y1VU03"/>
<organism evidence="2 3">
    <name type="scientific">Anaeromyces robustus</name>
    <dbReference type="NCBI Taxonomy" id="1754192"/>
    <lineage>
        <taxon>Eukaryota</taxon>
        <taxon>Fungi</taxon>
        <taxon>Fungi incertae sedis</taxon>
        <taxon>Chytridiomycota</taxon>
        <taxon>Chytridiomycota incertae sedis</taxon>
        <taxon>Neocallimastigomycetes</taxon>
        <taxon>Neocallimastigales</taxon>
        <taxon>Neocallimastigaceae</taxon>
        <taxon>Anaeromyces</taxon>
    </lineage>
</organism>
<evidence type="ECO:0000256" key="1">
    <source>
        <dbReference type="SAM" id="MobiDB-lite"/>
    </source>
</evidence>